<dbReference type="Proteomes" id="UP000324800">
    <property type="component" value="Unassembled WGS sequence"/>
</dbReference>
<feature type="compositionally biased region" description="Basic and acidic residues" evidence="1">
    <location>
        <begin position="48"/>
        <end position="70"/>
    </location>
</feature>
<evidence type="ECO:0000313" key="3">
    <source>
        <dbReference type="Proteomes" id="UP000324800"/>
    </source>
</evidence>
<reference evidence="2 3" key="1">
    <citation type="submission" date="2019-03" db="EMBL/GenBank/DDBJ databases">
        <title>Single cell metagenomics reveals metabolic interactions within the superorganism composed of flagellate Streblomastix strix and complex community of Bacteroidetes bacteria on its surface.</title>
        <authorList>
            <person name="Treitli S.C."/>
            <person name="Kolisko M."/>
            <person name="Husnik F."/>
            <person name="Keeling P."/>
            <person name="Hampl V."/>
        </authorList>
    </citation>
    <scope>NUCLEOTIDE SEQUENCE [LARGE SCALE GENOMIC DNA]</scope>
    <source>
        <strain evidence="2">ST1C</strain>
    </source>
</reference>
<protein>
    <submittedName>
        <fullName evidence="2">Uncharacterized protein</fullName>
    </submittedName>
</protein>
<gene>
    <name evidence="2" type="ORF">EZS28_044788</name>
</gene>
<name>A0A5J4TMQ6_9EUKA</name>
<evidence type="ECO:0000256" key="1">
    <source>
        <dbReference type="SAM" id="MobiDB-lite"/>
    </source>
</evidence>
<comment type="caution">
    <text evidence="2">The sequence shown here is derived from an EMBL/GenBank/DDBJ whole genome shotgun (WGS) entry which is preliminary data.</text>
</comment>
<accession>A0A5J4TMQ6</accession>
<organism evidence="2 3">
    <name type="scientific">Streblomastix strix</name>
    <dbReference type="NCBI Taxonomy" id="222440"/>
    <lineage>
        <taxon>Eukaryota</taxon>
        <taxon>Metamonada</taxon>
        <taxon>Preaxostyla</taxon>
        <taxon>Oxymonadida</taxon>
        <taxon>Streblomastigidae</taxon>
        <taxon>Streblomastix</taxon>
    </lineage>
</organism>
<evidence type="ECO:0000313" key="2">
    <source>
        <dbReference type="EMBL" id="KAA6359684.1"/>
    </source>
</evidence>
<feature type="non-terminal residue" evidence="2">
    <location>
        <position position="1"/>
    </location>
</feature>
<dbReference type="AlphaFoldDB" id="A0A5J4TMQ6"/>
<sequence>VRVQDRFVLHIRLKDRVGIKHRTTIDQPQLKPHLHIITLRITDGATTPEKEFTGNRTTNSERRIVRDALS</sequence>
<feature type="region of interest" description="Disordered" evidence="1">
    <location>
        <begin position="47"/>
        <end position="70"/>
    </location>
</feature>
<proteinExistence type="predicted"/>
<dbReference type="EMBL" id="SNRW01028005">
    <property type="protein sequence ID" value="KAA6359684.1"/>
    <property type="molecule type" value="Genomic_DNA"/>
</dbReference>